<feature type="region of interest" description="Disordered" evidence="1">
    <location>
        <begin position="75"/>
        <end position="164"/>
    </location>
</feature>
<keyword evidence="3" id="KW-1185">Reference proteome</keyword>
<evidence type="ECO:0000313" key="3">
    <source>
        <dbReference type="Proteomes" id="UP000554482"/>
    </source>
</evidence>
<reference evidence="2 3" key="1">
    <citation type="submission" date="2020-06" db="EMBL/GenBank/DDBJ databases">
        <title>Transcriptomic and genomic resources for Thalictrum thalictroides and T. hernandezii: Facilitating candidate gene discovery in an emerging model plant lineage.</title>
        <authorList>
            <person name="Arias T."/>
            <person name="Riano-Pachon D.M."/>
            <person name="Di Stilio V.S."/>
        </authorList>
    </citation>
    <scope>NUCLEOTIDE SEQUENCE [LARGE SCALE GENOMIC DNA]</scope>
    <source>
        <strain evidence="3">cv. WT478/WT964</strain>
        <tissue evidence="2">Leaves</tissue>
    </source>
</reference>
<dbReference type="AlphaFoldDB" id="A0A7J6WDH6"/>
<accession>A0A7J6WDH6</accession>
<dbReference type="EMBL" id="JABWDY010017385">
    <property type="protein sequence ID" value="KAF5195391.1"/>
    <property type="molecule type" value="Genomic_DNA"/>
</dbReference>
<feature type="compositionally biased region" description="Basic and acidic residues" evidence="1">
    <location>
        <begin position="1"/>
        <end position="14"/>
    </location>
</feature>
<name>A0A7J6WDH6_THATH</name>
<evidence type="ECO:0000256" key="1">
    <source>
        <dbReference type="SAM" id="MobiDB-lite"/>
    </source>
</evidence>
<feature type="compositionally biased region" description="Basic and acidic residues" evidence="1">
    <location>
        <begin position="116"/>
        <end position="131"/>
    </location>
</feature>
<proteinExistence type="predicted"/>
<gene>
    <name evidence="2" type="ORF">FRX31_015022</name>
</gene>
<organism evidence="2 3">
    <name type="scientific">Thalictrum thalictroides</name>
    <name type="common">Rue-anemone</name>
    <name type="synonym">Anemone thalictroides</name>
    <dbReference type="NCBI Taxonomy" id="46969"/>
    <lineage>
        <taxon>Eukaryota</taxon>
        <taxon>Viridiplantae</taxon>
        <taxon>Streptophyta</taxon>
        <taxon>Embryophyta</taxon>
        <taxon>Tracheophyta</taxon>
        <taxon>Spermatophyta</taxon>
        <taxon>Magnoliopsida</taxon>
        <taxon>Ranunculales</taxon>
        <taxon>Ranunculaceae</taxon>
        <taxon>Thalictroideae</taxon>
        <taxon>Thalictrum</taxon>
    </lineage>
</organism>
<evidence type="ECO:0000313" key="2">
    <source>
        <dbReference type="EMBL" id="KAF5195391.1"/>
    </source>
</evidence>
<comment type="caution">
    <text evidence="2">The sequence shown here is derived from an EMBL/GenBank/DDBJ whole genome shotgun (WGS) entry which is preliminary data.</text>
</comment>
<protein>
    <submittedName>
        <fullName evidence="2">Uncharacterized protein</fullName>
    </submittedName>
</protein>
<feature type="compositionally biased region" description="Low complexity" evidence="1">
    <location>
        <begin position="136"/>
        <end position="146"/>
    </location>
</feature>
<feature type="compositionally biased region" description="Acidic residues" evidence="1">
    <location>
        <begin position="92"/>
        <end position="103"/>
    </location>
</feature>
<sequence>MVDSENGVHEHDVGQESFTQEPGHESVAYKNNMETTEIETLSTDVVKETQMLNDENRLVSFGEDVTLANQPTIQTQVGNEERFNSELAENADGSETEEHEDDVTANTNKVFSSDGEVEKQTPREKWKRSECEGMVTRSRSTTSQSSNDMVAAKHGHLNPPTKFN</sequence>
<dbReference type="Proteomes" id="UP000554482">
    <property type="component" value="Unassembled WGS sequence"/>
</dbReference>
<feature type="region of interest" description="Disordered" evidence="1">
    <location>
        <begin position="1"/>
        <end position="36"/>
    </location>
</feature>